<dbReference type="EC" id="2.5.1.3" evidence="9"/>
<reference evidence="13 14" key="1">
    <citation type="submission" date="2019-03" db="EMBL/GenBank/DDBJ databases">
        <title>Genomic Encyclopedia of Type Strains, Phase III (KMG-III): the genomes of soil and plant-associated and newly described type strains.</title>
        <authorList>
            <person name="Whitman W."/>
        </authorList>
    </citation>
    <scope>NUCLEOTIDE SEQUENCE [LARGE SCALE GENOMIC DNA]</scope>
    <source>
        <strain evidence="13 14">CGMCC 1.12801</strain>
    </source>
</reference>
<evidence type="ECO:0000256" key="8">
    <source>
        <dbReference type="ARBA" id="ARBA00047883"/>
    </source>
</evidence>
<feature type="binding site" evidence="9">
    <location>
        <begin position="34"/>
        <end position="38"/>
    </location>
    <ligand>
        <name>4-amino-2-methyl-5-(diphosphooxymethyl)pyrimidine</name>
        <dbReference type="ChEBI" id="CHEBI:57841"/>
    </ligand>
</feature>
<evidence type="ECO:0000256" key="5">
    <source>
        <dbReference type="ARBA" id="ARBA00022977"/>
    </source>
</evidence>
<feature type="binding site" evidence="9">
    <location>
        <position position="86"/>
    </location>
    <ligand>
        <name>Mg(2+)</name>
        <dbReference type="ChEBI" id="CHEBI:18420"/>
    </ligand>
</feature>
<evidence type="ECO:0000313" key="13">
    <source>
        <dbReference type="EMBL" id="TDS11780.1"/>
    </source>
</evidence>
<gene>
    <name evidence="9" type="primary">thiE</name>
    <name evidence="13" type="ORF">B0I21_107124</name>
</gene>
<dbReference type="Gene3D" id="3.20.20.70">
    <property type="entry name" value="Aldolase class I"/>
    <property type="match status" value="1"/>
</dbReference>
<evidence type="ECO:0000256" key="11">
    <source>
        <dbReference type="RuleBase" id="RU004253"/>
    </source>
</evidence>
<keyword evidence="2 9" id="KW-0808">Transferase</keyword>
<comment type="caution">
    <text evidence="13">The sequence shown here is derived from an EMBL/GenBank/DDBJ whole genome shotgun (WGS) entry which is preliminary data.</text>
</comment>
<dbReference type="InterPro" id="IPR036206">
    <property type="entry name" value="ThiamineP_synth_sf"/>
</dbReference>
<feature type="binding site" evidence="9">
    <location>
        <position position="66"/>
    </location>
    <ligand>
        <name>4-amino-2-methyl-5-(diphosphooxymethyl)pyrimidine</name>
        <dbReference type="ChEBI" id="CHEBI:57841"/>
    </ligand>
</feature>
<dbReference type="RefSeq" id="WP_133641238.1">
    <property type="nucleotide sequence ID" value="NZ_SNZV01000007.1"/>
</dbReference>
<dbReference type="GO" id="GO:0000287">
    <property type="term" value="F:magnesium ion binding"/>
    <property type="evidence" value="ECO:0007669"/>
    <property type="project" value="UniProtKB-UniRule"/>
</dbReference>
<dbReference type="InterPro" id="IPR013785">
    <property type="entry name" value="Aldolase_TIM"/>
</dbReference>
<comment type="caution">
    <text evidence="9">Lacks conserved residue(s) required for the propagation of feature annotation.</text>
</comment>
<comment type="catalytic activity">
    <reaction evidence="7 9 10">
        <text>2-(2-carboxy-4-methylthiazol-5-yl)ethyl phosphate + 4-amino-2-methyl-5-(diphosphooxymethyl)pyrimidine + 2 H(+) = thiamine phosphate + CO2 + diphosphate</text>
        <dbReference type="Rhea" id="RHEA:47848"/>
        <dbReference type="ChEBI" id="CHEBI:15378"/>
        <dbReference type="ChEBI" id="CHEBI:16526"/>
        <dbReference type="ChEBI" id="CHEBI:33019"/>
        <dbReference type="ChEBI" id="CHEBI:37575"/>
        <dbReference type="ChEBI" id="CHEBI:57841"/>
        <dbReference type="ChEBI" id="CHEBI:62890"/>
        <dbReference type="EC" id="2.5.1.3"/>
    </reaction>
</comment>
<comment type="catalytic activity">
    <reaction evidence="6 9 10">
        <text>4-methyl-5-(2-phosphooxyethyl)-thiazole + 4-amino-2-methyl-5-(diphosphooxymethyl)pyrimidine + H(+) = thiamine phosphate + diphosphate</text>
        <dbReference type="Rhea" id="RHEA:22328"/>
        <dbReference type="ChEBI" id="CHEBI:15378"/>
        <dbReference type="ChEBI" id="CHEBI:33019"/>
        <dbReference type="ChEBI" id="CHEBI:37575"/>
        <dbReference type="ChEBI" id="CHEBI:57841"/>
        <dbReference type="ChEBI" id="CHEBI:58296"/>
        <dbReference type="EC" id="2.5.1.3"/>
    </reaction>
</comment>
<comment type="function">
    <text evidence="9">Condenses 4-methyl-5-(beta-hydroxyethyl)thiazole monophosphate (THZ-P) and 2-methyl-4-amino-5-hydroxymethyl pyrimidine pyrophosphate (HMP-PP) to form thiamine monophosphate (TMP).</text>
</comment>
<comment type="cofactor">
    <cofactor evidence="9">
        <name>Mg(2+)</name>
        <dbReference type="ChEBI" id="CHEBI:18420"/>
    </cofactor>
    <text evidence="9">Binds 1 Mg(2+) ion per subunit.</text>
</comment>
<feature type="domain" description="Thiamine phosphate synthase/TenI" evidence="12">
    <location>
        <begin position="13"/>
        <end position="189"/>
    </location>
</feature>
<comment type="pathway">
    <text evidence="1 9 11">Cofactor biosynthesis; thiamine diphosphate biosynthesis; thiamine phosphate from 4-amino-2-methyl-5-diphosphomethylpyrimidine and 4-methyl-5-(2-phosphoethyl)-thiazole: step 1/1.</text>
</comment>
<feature type="binding site" evidence="9">
    <location>
        <position position="134"/>
    </location>
    <ligand>
        <name>4-amino-2-methyl-5-(diphosphooxymethyl)pyrimidine</name>
        <dbReference type="ChEBI" id="CHEBI:57841"/>
    </ligand>
</feature>
<dbReference type="GO" id="GO:0005737">
    <property type="term" value="C:cytoplasm"/>
    <property type="evidence" value="ECO:0007669"/>
    <property type="project" value="TreeGrafter"/>
</dbReference>
<keyword evidence="5 9" id="KW-0784">Thiamine biosynthesis</keyword>
<evidence type="ECO:0000256" key="2">
    <source>
        <dbReference type="ARBA" id="ARBA00022679"/>
    </source>
</evidence>
<dbReference type="InterPro" id="IPR022998">
    <property type="entry name" value="ThiamineP_synth_TenI"/>
</dbReference>
<feature type="binding site" evidence="9">
    <location>
        <begin position="131"/>
        <end position="133"/>
    </location>
    <ligand>
        <name>2-[(2R,5Z)-2-carboxy-4-methylthiazol-5(2H)-ylidene]ethyl phosphate</name>
        <dbReference type="ChEBI" id="CHEBI:62899"/>
    </ligand>
</feature>
<dbReference type="GO" id="GO:0004789">
    <property type="term" value="F:thiamine-phosphate diphosphorylase activity"/>
    <property type="evidence" value="ECO:0007669"/>
    <property type="project" value="UniProtKB-UniRule"/>
</dbReference>
<dbReference type="GO" id="GO:0009229">
    <property type="term" value="P:thiamine diphosphate biosynthetic process"/>
    <property type="evidence" value="ECO:0007669"/>
    <property type="project" value="UniProtKB-UniRule"/>
</dbReference>
<dbReference type="CDD" id="cd00564">
    <property type="entry name" value="TMP_TenI"/>
    <property type="match status" value="1"/>
</dbReference>
<dbReference type="PANTHER" id="PTHR20857">
    <property type="entry name" value="THIAMINE-PHOSPHATE PYROPHOSPHORYLASE"/>
    <property type="match status" value="1"/>
</dbReference>
<evidence type="ECO:0000256" key="1">
    <source>
        <dbReference type="ARBA" id="ARBA00005165"/>
    </source>
</evidence>
<proteinExistence type="inferred from homology"/>
<evidence type="ECO:0000256" key="3">
    <source>
        <dbReference type="ARBA" id="ARBA00022723"/>
    </source>
</evidence>
<sequence length="213" mass="23556">MKISPIQYISSGATAEQHFENIRQALEQGVDWIQLRLKNAKTAERVALAHRILDLKKQYAFTLIINDDVEAAVETDADGVHLGLDDMGIAEARRMLHAEKIIGGTANTLADVQLRISEGCHYIGLGPLRHTNTKQKLSPILGFEGYATILDALDPAIAPPIFAIGGVEERDIAPLKKIGLYGIALSKHIQDNFANPHYIVYLNNLIHEHETKH</sequence>
<protein>
    <recommendedName>
        <fullName evidence="9">Thiamine-phosphate synthase</fullName>
        <shortName evidence="9">TP synthase</shortName>
        <shortName evidence="9">TPS</shortName>
        <ecNumber evidence="9">2.5.1.3</ecNumber>
    </recommendedName>
    <alternativeName>
        <fullName evidence="9">Thiamine-phosphate pyrophosphorylase</fullName>
        <shortName evidence="9">TMP pyrophosphorylase</shortName>
        <shortName evidence="9">TMP-PPase</shortName>
    </alternativeName>
</protein>
<feature type="binding site" evidence="9">
    <location>
        <position position="166"/>
    </location>
    <ligand>
        <name>2-[(2R,5Z)-2-carboxy-4-methylthiazol-5(2H)-ylidene]ethyl phosphate</name>
        <dbReference type="ChEBI" id="CHEBI:62899"/>
    </ligand>
</feature>
<keyword evidence="14" id="KW-1185">Reference proteome</keyword>
<evidence type="ECO:0000313" key="14">
    <source>
        <dbReference type="Proteomes" id="UP000294752"/>
    </source>
</evidence>
<keyword evidence="4 9" id="KW-0460">Magnesium</keyword>
<dbReference type="EMBL" id="SNZV01000007">
    <property type="protein sequence ID" value="TDS11780.1"/>
    <property type="molecule type" value="Genomic_DNA"/>
</dbReference>
<dbReference type="SUPFAM" id="SSF51391">
    <property type="entry name" value="Thiamin phosphate synthase"/>
    <property type="match status" value="1"/>
</dbReference>
<evidence type="ECO:0000256" key="6">
    <source>
        <dbReference type="ARBA" id="ARBA00047334"/>
    </source>
</evidence>
<dbReference type="OrthoDB" id="9812206at2"/>
<dbReference type="HAMAP" id="MF_00097">
    <property type="entry name" value="TMP_synthase"/>
    <property type="match status" value="1"/>
</dbReference>
<evidence type="ECO:0000256" key="10">
    <source>
        <dbReference type="RuleBase" id="RU003826"/>
    </source>
</evidence>
<evidence type="ECO:0000259" key="12">
    <source>
        <dbReference type="Pfam" id="PF02581"/>
    </source>
</evidence>
<feature type="binding site" evidence="9">
    <location>
        <position position="67"/>
    </location>
    <ligand>
        <name>Mg(2+)</name>
        <dbReference type="ChEBI" id="CHEBI:18420"/>
    </ligand>
</feature>
<keyword evidence="3 9" id="KW-0479">Metal-binding</keyword>
<name>A0A4R7CUH6_9SPHI</name>
<dbReference type="Pfam" id="PF02581">
    <property type="entry name" value="TMP-TENI"/>
    <property type="match status" value="1"/>
</dbReference>
<dbReference type="NCBIfam" id="TIGR00693">
    <property type="entry name" value="thiE"/>
    <property type="match status" value="1"/>
</dbReference>
<comment type="similarity">
    <text evidence="9 10">Belongs to the thiamine-phosphate synthase family.</text>
</comment>
<feature type="binding site" evidence="9">
    <location>
        <position position="105"/>
    </location>
    <ligand>
        <name>4-amino-2-methyl-5-(diphosphooxymethyl)pyrimidine</name>
        <dbReference type="ChEBI" id="CHEBI:57841"/>
    </ligand>
</feature>
<dbReference type="GO" id="GO:0009228">
    <property type="term" value="P:thiamine biosynthetic process"/>
    <property type="evidence" value="ECO:0007669"/>
    <property type="project" value="UniProtKB-KW"/>
</dbReference>
<organism evidence="13 14">
    <name type="scientific">Sphingobacterium paludis</name>
    <dbReference type="NCBI Taxonomy" id="1476465"/>
    <lineage>
        <taxon>Bacteria</taxon>
        <taxon>Pseudomonadati</taxon>
        <taxon>Bacteroidota</taxon>
        <taxon>Sphingobacteriia</taxon>
        <taxon>Sphingobacteriales</taxon>
        <taxon>Sphingobacteriaceae</taxon>
        <taxon>Sphingobacterium</taxon>
    </lineage>
</organism>
<evidence type="ECO:0000256" key="4">
    <source>
        <dbReference type="ARBA" id="ARBA00022842"/>
    </source>
</evidence>
<dbReference type="AlphaFoldDB" id="A0A4R7CUH6"/>
<dbReference type="UniPathway" id="UPA00060">
    <property type="reaction ID" value="UER00141"/>
</dbReference>
<evidence type="ECO:0000256" key="7">
    <source>
        <dbReference type="ARBA" id="ARBA00047851"/>
    </source>
</evidence>
<evidence type="ECO:0000256" key="9">
    <source>
        <dbReference type="HAMAP-Rule" id="MF_00097"/>
    </source>
</evidence>
<comment type="catalytic activity">
    <reaction evidence="8 9 10">
        <text>2-[(2R,5Z)-2-carboxy-4-methylthiazol-5(2H)-ylidene]ethyl phosphate + 4-amino-2-methyl-5-(diphosphooxymethyl)pyrimidine + 2 H(+) = thiamine phosphate + CO2 + diphosphate</text>
        <dbReference type="Rhea" id="RHEA:47844"/>
        <dbReference type="ChEBI" id="CHEBI:15378"/>
        <dbReference type="ChEBI" id="CHEBI:16526"/>
        <dbReference type="ChEBI" id="CHEBI:33019"/>
        <dbReference type="ChEBI" id="CHEBI:37575"/>
        <dbReference type="ChEBI" id="CHEBI:57841"/>
        <dbReference type="ChEBI" id="CHEBI:62899"/>
        <dbReference type="EC" id="2.5.1.3"/>
    </reaction>
</comment>
<dbReference type="PANTHER" id="PTHR20857:SF15">
    <property type="entry name" value="THIAMINE-PHOSPHATE SYNTHASE"/>
    <property type="match status" value="1"/>
</dbReference>
<accession>A0A4R7CUH6</accession>
<dbReference type="Proteomes" id="UP000294752">
    <property type="component" value="Unassembled WGS sequence"/>
</dbReference>
<dbReference type="InterPro" id="IPR034291">
    <property type="entry name" value="TMP_synthase"/>
</dbReference>